<feature type="transmembrane region" description="Helical" evidence="6">
    <location>
        <begin position="175"/>
        <end position="193"/>
    </location>
</feature>
<dbReference type="FunFam" id="1.20.1250.20:FF:000034">
    <property type="entry name" value="MFS general substrate transporter"/>
    <property type="match status" value="1"/>
</dbReference>
<keyword evidence="5 6" id="KW-0472">Membrane</keyword>
<dbReference type="Pfam" id="PF07690">
    <property type="entry name" value="MFS_1"/>
    <property type="match status" value="1"/>
</dbReference>
<evidence type="ECO:0000313" key="8">
    <source>
        <dbReference type="EMBL" id="OAX36211.1"/>
    </source>
</evidence>
<keyword evidence="4 6" id="KW-1133">Transmembrane helix</keyword>
<dbReference type="OrthoDB" id="2985014at2759"/>
<dbReference type="GO" id="GO:0022857">
    <property type="term" value="F:transmembrane transporter activity"/>
    <property type="evidence" value="ECO:0007669"/>
    <property type="project" value="InterPro"/>
</dbReference>
<evidence type="ECO:0000256" key="2">
    <source>
        <dbReference type="ARBA" id="ARBA00022448"/>
    </source>
</evidence>
<evidence type="ECO:0000313" key="9">
    <source>
        <dbReference type="Proteomes" id="UP000092154"/>
    </source>
</evidence>
<evidence type="ECO:0000256" key="6">
    <source>
        <dbReference type="SAM" id="Phobius"/>
    </source>
</evidence>
<dbReference type="AlphaFoldDB" id="A0A1B7MUE2"/>
<comment type="subcellular location">
    <subcellularLocation>
        <location evidence="1">Membrane</location>
        <topology evidence="1">Multi-pass membrane protein</topology>
    </subcellularLocation>
</comment>
<dbReference type="PANTHER" id="PTHR43791:SF85">
    <property type="entry name" value="TRANSPORTER, PUTATIVE (AFU_ORTHOLOGUE AFUA_6G00710)-RELATED"/>
    <property type="match status" value="1"/>
</dbReference>
<feature type="transmembrane region" description="Helical" evidence="6">
    <location>
        <begin position="112"/>
        <end position="130"/>
    </location>
</feature>
<dbReference type="EMBL" id="KV448434">
    <property type="protein sequence ID" value="OAX36211.1"/>
    <property type="molecule type" value="Genomic_DNA"/>
</dbReference>
<evidence type="ECO:0000256" key="4">
    <source>
        <dbReference type="ARBA" id="ARBA00022989"/>
    </source>
</evidence>
<dbReference type="Gene3D" id="1.20.1250.20">
    <property type="entry name" value="MFS general substrate transporter like domains"/>
    <property type="match status" value="2"/>
</dbReference>
<dbReference type="STRING" id="1314800.A0A1B7MUE2"/>
<evidence type="ECO:0000256" key="1">
    <source>
        <dbReference type="ARBA" id="ARBA00004141"/>
    </source>
</evidence>
<feature type="transmembrane region" description="Helical" evidence="6">
    <location>
        <begin position="435"/>
        <end position="457"/>
    </location>
</feature>
<organism evidence="8 9">
    <name type="scientific">Rhizopogon vinicolor AM-OR11-026</name>
    <dbReference type="NCBI Taxonomy" id="1314800"/>
    <lineage>
        <taxon>Eukaryota</taxon>
        <taxon>Fungi</taxon>
        <taxon>Dikarya</taxon>
        <taxon>Basidiomycota</taxon>
        <taxon>Agaricomycotina</taxon>
        <taxon>Agaricomycetes</taxon>
        <taxon>Agaricomycetidae</taxon>
        <taxon>Boletales</taxon>
        <taxon>Suillineae</taxon>
        <taxon>Rhizopogonaceae</taxon>
        <taxon>Rhizopogon</taxon>
    </lineage>
</organism>
<dbReference type="InParanoid" id="A0A1B7MUE2"/>
<feature type="transmembrane region" description="Helical" evidence="6">
    <location>
        <begin position="402"/>
        <end position="423"/>
    </location>
</feature>
<keyword evidence="2" id="KW-0813">Transport</keyword>
<dbReference type="PROSITE" id="PS50850">
    <property type="entry name" value="MFS"/>
    <property type="match status" value="1"/>
</dbReference>
<dbReference type="InterPro" id="IPR011701">
    <property type="entry name" value="MFS"/>
</dbReference>
<gene>
    <name evidence="8" type="ORF">K503DRAFT_850995</name>
</gene>
<dbReference type="Proteomes" id="UP000092154">
    <property type="component" value="Unassembled WGS sequence"/>
</dbReference>
<feature type="transmembrane region" description="Helical" evidence="6">
    <location>
        <begin position="342"/>
        <end position="362"/>
    </location>
</feature>
<dbReference type="PANTHER" id="PTHR43791">
    <property type="entry name" value="PERMEASE-RELATED"/>
    <property type="match status" value="1"/>
</dbReference>
<proteinExistence type="predicted"/>
<reference evidence="8 9" key="1">
    <citation type="submission" date="2016-06" db="EMBL/GenBank/DDBJ databases">
        <title>Comparative genomics of the ectomycorrhizal sister species Rhizopogon vinicolor and Rhizopogon vesiculosus (Basidiomycota: Boletales) reveals a divergence of the mating type B locus.</title>
        <authorList>
            <consortium name="DOE Joint Genome Institute"/>
            <person name="Mujic A.B."/>
            <person name="Kuo A."/>
            <person name="Tritt A."/>
            <person name="Lipzen A."/>
            <person name="Chen C."/>
            <person name="Johnson J."/>
            <person name="Sharma A."/>
            <person name="Barry K."/>
            <person name="Grigoriev I.V."/>
            <person name="Spatafora J.W."/>
        </authorList>
    </citation>
    <scope>NUCLEOTIDE SEQUENCE [LARGE SCALE GENOMIC DNA]</scope>
    <source>
        <strain evidence="8 9">AM-OR11-026</strain>
    </source>
</reference>
<protein>
    <submittedName>
        <fullName evidence="8">MFS general substrate transporter</fullName>
    </submittedName>
</protein>
<feature type="domain" description="Major facilitator superfamily (MFS) profile" evidence="7">
    <location>
        <begin position="46"/>
        <end position="461"/>
    </location>
</feature>
<sequence length="490" mass="54355">MGDLTLHGSVSPDSLKEVDQFDGQEMSAAEKARLEQIVWRKLDRWVLPIATIFYLLSFLDRSNIANARVAGMQTSLKMSNYQYSIALTMTYVPYIAAEFPSNLLLKYVGPRWMLPTMVTIWGLVATMQGVVKTYSGLLACRFFLGLMEGGLFPGLVLYLSFFYPRERLQIRVATFFASASLSGAFSGLLAAAITNIDGKGGRPGWAWIFILEGIFTFLFGFTCFFILPNSPATATFFSTKERHYVLARLKEDGAVSSDDKSDNFSWIEVLRCFKSLHVLMLTPVLFVLGVTLYGLAYFEPTIVAGLGYTGNKAQLMSAPPFVVAFVVSMITAVIADRYNCRGFMIIFFTFCNVVGFAMFYAAKSNHVRYGSLFLTITGCYCSAPPAITWVTNNSAPHVRRATSVAIAFIMTNAGGILATWLMGSLSPAPNYTKATLTNLIMSIASCVLACVNLAYLWRQNRLKAERRQLMTQADEPEGMGDESAWFVYKL</sequence>
<feature type="transmembrane region" description="Helical" evidence="6">
    <location>
        <begin position="81"/>
        <end position="100"/>
    </location>
</feature>
<feature type="transmembrane region" description="Helical" evidence="6">
    <location>
        <begin position="318"/>
        <end position="335"/>
    </location>
</feature>
<feature type="transmembrane region" description="Helical" evidence="6">
    <location>
        <begin position="368"/>
        <end position="390"/>
    </location>
</feature>
<name>A0A1B7MUE2_9AGAM</name>
<evidence type="ECO:0000256" key="5">
    <source>
        <dbReference type="ARBA" id="ARBA00023136"/>
    </source>
</evidence>
<keyword evidence="3 6" id="KW-0812">Transmembrane</keyword>
<dbReference type="FunCoup" id="A0A1B7MUE2">
    <property type="interactions" value="83"/>
</dbReference>
<accession>A0A1B7MUE2</accession>
<feature type="transmembrane region" description="Helical" evidence="6">
    <location>
        <begin position="278"/>
        <end position="298"/>
    </location>
</feature>
<evidence type="ECO:0000259" key="7">
    <source>
        <dbReference type="PROSITE" id="PS50850"/>
    </source>
</evidence>
<evidence type="ECO:0000256" key="3">
    <source>
        <dbReference type="ARBA" id="ARBA00022692"/>
    </source>
</evidence>
<dbReference type="SUPFAM" id="SSF103473">
    <property type="entry name" value="MFS general substrate transporter"/>
    <property type="match status" value="1"/>
</dbReference>
<feature type="transmembrane region" description="Helical" evidence="6">
    <location>
        <begin position="142"/>
        <end position="163"/>
    </location>
</feature>
<dbReference type="GO" id="GO:0016020">
    <property type="term" value="C:membrane"/>
    <property type="evidence" value="ECO:0007669"/>
    <property type="project" value="UniProtKB-SubCell"/>
</dbReference>
<feature type="transmembrane region" description="Helical" evidence="6">
    <location>
        <begin position="205"/>
        <end position="227"/>
    </location>
</feature>
<dbReference type="FunFam" id="1.20.1250.20:FF:000013">
    <property type="entry name" value="MFS general substrate transporter"/>
    <property type="match status" value="1"/>
</dbReference>
<keyword evidence="9" id="KW-1185">Reference proteome</keyword>
<dbReference type="InterPro" id="IPR020846">
    <property type="entry name" value="MFS_dom"/>
</dbReference>
<dbReference type="InterPro" id="IPR036259">
    <property type="entry name" value="MFS_trans_sf"/>
</dbReference>